<feature type="transmembrane region" description="Helical" evidence="4">
    <location>
        <begin position="16"/>
        <end position="34"/>
    </location>
</feature>
<dbReference type="Proteomes" id="UP000292957">
    <property type="component" value="Unassembled WGS sequence"/>
</dbReference>
<dbReference type="InterPro" id="IPR033140">
    <property type="entry name" value="Lipase_GDXG_put_SER_AS"/>
</dbReference>
<dbReference type="InterPro" id="IPR050300">
    <property type="entry name" value="GDXG_lipolytic_enzyme"/>
</dbReference>
<evidence type="ECO:0000256" key="3">
    <source>
        <dbReference type="PROSITE-ProRule" id="PRU10038"/>
    </source>
</evidence>
<keyword evidence="4" id="KW-0472">Membrane</keyword>
<evidence type="ECO:0000256" key="2">
    <source>
        <dbReference type="ARBA" id="ARBA00022801"/>
    </source>
</evidence>
<keyword evidence="2 6" id="KW-0378">Hydrolase</keyword>
<dbReference type="OrthoDB" id="2152029at2759"/>
<evidence type="ECO:0000256" key="4">
    <source>
        <dbReference type="SAM" id="Phobius"/>
    </source>
</evidence>
<dbReference type="InterPro" id="IPR029058">
    <property type="entry name" value="AB_hydrolase_fold"/>
</dbReference>
<organism evidence="6">
    <name type="scientific">Dichomitus squalens</name>
    <dbReference type="NCBI Taxonomy" id="114155"/>
    <lineage>
        <taxon>Eukaryota</taxon>
        <taxon>Fungi</taxon>
        <taxon>Dikarya</taxon>
        <taxon>Basidiomycota</taxon>
        <taxon>Agaricomycotina</taxon>
        <taxon>Agaricomycetes</taxon>
        <taxon>Polyporales</taxon>
        <taxon>Polyporaceae</taxon>
        <taxon>Dichomitus</taxon>
    </lineage>
</organism>
<dbReference type="Pfam" id="PF07859">
    <property type="entry name" value="Abhydrolase_3"/>
    <property type="match status" value="1"/>
</dbReference>
<keyword evidence="4" id="KW-1133">Transmembrane helix</keyword>
<dbReference type="PROSITE" id="PS01174">
    <property type="entry name" value="LIPASE_GDXG_SER"/>
    <property type="match status" value="1"/>
</dbReference>
<dbReference type="InterPro" id="IPR013094">
    <property type="entry name" value="AB_hydrolase_3"/>
</dbReference>
<comment type="similarity">
    <text evidence="1">Belongs to the 'GDXG' lipolytic enzyme family.</text>
</comment>
<evidence type="ECO:0000256" key="1">
    <source>
        <dbReference type="ARBA" id="ARBA00010515"/>
    </source>
</evidence>
<dbReference type="Gene3D" id="3.40.50.1820">
    <property type="entry name" value="alpha/beta hydrolase"/>
    <property type="match status" value="1"/>
</dbReference>
<evidence type="ECO:0000259" key="5">
    <source>
        <dbReference type="Pfam" id="PF07859"/>
    </source>
</evidence>
<protein>
    <submittedName>
        <fullName evidence="6">Alpha/beta-hydrolase</fullName>
    </submittedName>
</protein>
<name>A0A4V2K0P3_9APHY</name>
<gene>
    <name evidence="6" type="ORF">BD311DRAFT_755975</name>
</gene>
<dbReference type="EMBL" id="ML143411">
    <property type="protein sequence ID" value="TBU29653.1"/>
    <property type="molecule type" value="Genomic_DNA"/>
</dbReference>
<keyword evidence="4" id="KW-0812">Transmembrane</keyword>
<feature type="active site" evidence="3">
    <location>
        <position position="229"/>
    </location>
</feature>
<evidence type="ECO:0000313" key="6">
    <source>
        <dbReference type="EMBL" id="TBU29653.1"/>
    </source>
</evidence>
<dbReference type="SUPFAM" id="SSF53474">
    <property type="entry name" value="alpha/beta-Hydrolases"/>
    <property type="match status" value="1"/>
</dbReference>
<proteinExistence type="inferred from homology"/>
<accession>A0A4V2K0P3</accession>
<feature type="domain" description="Alpha/beta hydrolase fold-3" evidence="5">
    <location>
        <begin position="143"/>
        <end position="380"/>
    </location>
</feature>
<dbReference type="GO" id="GO:0016787">
    <property type="term" value="F:hydrolase activity"/>
    <property type="evidence" value="ECO:0007669"/>
    <property type="project" value="UniProtKB-KW"/>
</dbReference>
<dbReference type="AlphaFoldDB" id="A0A4V2K0P3"/>
<sequence length="404" mass="44258">MTQGTVLDRQPAKSLYLAYFVSSLIICKLPFWSVRYARPSQRPRPTWTWKRTMIIRTMQELLSCKVKVKIGSGRDALSAVPDSSLTDAKFVWVEGIDESLYCGEIRRLGDITGVLPARIAGYWLLKKGAVWDGPKAKPGERTVLHLHGGAFYIGSANPSDITANFTRGLLEHSQSLDRVLAIDYRLTASAPNPPANPFPAALLDSLAGYLYLVQDAGFAPENITIAGDSAGGNLAIALVRHLVENPFPSLPPPGRILTVSGWFDLSMSRVGPGSSHLSNSASDIFGALKPGRLFGEYGMTSLRGPLDFEVVKTNRYLSPSSLDCEPMKGKSLFEGFPETYVATGGAERALDESTALVERMKADGVKVVEDFPPDATHDFVVFKWHEPERTEALIRMSAWLDRAQ</sequence>
<dbReference type="PANTHER" id="PTHR48081">
    <property type="entry name" value="AB HYDROLASE SUPERFAMILY PROTEIN C4A8.06C"/>
    <property type="match status" value="1"/>
</dbReference>
<reference evidence="6" key="1">
    <citation type="submission" date="2019-01" db="EMBL/GenBank/DDBJ databases">
        <title>Draft genome sequences of three monokaryotic isolates of the white-rot basidiomycete fungus Dichomitus squalens.</title>
        <authorList>
            <consortium name="DOE Joint Genome Institute"/>
            <person name="Lopez S.C."/>
            <person name="Andreopoulos B."/>
            <person name="Pangilinan J."/>
            <person name="Lipzen A."/>
            <person name="Riley R."/>
            <person name="Ahrendt S."/>
            <person name="Ng V."/>
            <person name="Barry K."/>
            <person name="Daum C."/>
            <person name="Grigoriev I.V."/>
            <person name="Hilden K.S."/>
            <person name="Makela M.R."/>
            <person name="de Vries R.P."/>
        </authorList>
    </citation>
    <scope>NUCLEOTIDE SEQUENCE [LARGE SCALE GENOMIC DNA]</scope>
    <source>
        <strain evidence="6">OM18370.1</strain>
    </source>
</reference>
<dbReference type="PANTHER" id="PTHR48081:SF26">
    <property type="entry name" value="ALPHA_BETA HYDROLASE FOLD-3 DOMAIN-CONTAINING PROTEIN"/>
    <property type="match status" value="1"/>
</dbReference>